<sequence length="69" mass="7483">MLGDRKSRFSKNGIPIYHFMGTSTFSQYTVVHDVSVAKIDPKAPLEKVCLLGCGVTTGLSCVSVVKHNL</sequence>
<keyword evidence="4" id="KW-0479">Metal-binding</keyword>
<evidence type="ECO:0000313" key="7">
    <source>
        <dbReference type="Proteomes" id="UP000607653"/>
    </source>
</evidence>
<keyword evidence="5" id="KW-0862">Zinc</keyword>
<evidence type="ECO:0000256" key="3">
    <source>
        <dbReference type="ARBA" id="ARBA00022490"/>
    </source>
</evidence>
<dbReference type="Proteomes" id="UP000607653">
    <property type="component" value="Unassembled WGS sequence"/>
</dbReference>
<dbReference type="PANTHER" id="PTHR43880:SF58">
    <property type="entry name" value="ALCOHOL DEHYDROGENASE CLASS-3"/>
    <property type="match status" value="1"/>
</dbReference>
<evidence type="ECO:0000256" key="1">
    <source>
        <dbReference type="ARBA" id="ARBA00004496"/>
    </source>
</evidence>
<dbReference type="SUPFAM" id="SSF50129">
    <property type="entry name" value="GroES-like"/>
    <property type="match status" value="1"/>
</dbReference>
<evidence type="ECO:0000256" key="4">
    <source>
        <dbReference type="ARBA" id="ARBA00022723"/>
    </source>
</evidence>
<evidence type="ECO:0000256" key="2">
    <source>
        <dbReference type="ARBA" id="ARBA00011738"/>
    </source>
</evidence>
<protein>
    <submittedName>
        <fullName evidence="6">Uncharacterized protein</fullName>
    </submittedName>
</protein>
<name>A0A822XRK1_NELNU</name>
<dbReference type="EMBL" id="DUZY01000001">
    <property type="protein sequence ID" value="DAD20098.1"/>
    <property type="molecule type" value="Genomic_DNA"/>
</dbReference>
<gene>
    <name evidence="6" type="ORF">HUJ06_021561</name>
</gene>
<comment type="subunit">
    <text evidence="2">Homodimer.</text>
</comment>
<evidence type="ECO:0000313" key="6">
    <source>
        <dbReference type="EMBL" id="DAD20098.1"/>
    </source>
</evidence>
<dbReference type="GO" id="GO:0046872">
    <property type="term" value="F:metal ion binding"/>
    <property type="evidence" value="ECO:0007669"/>
    <property type="project" value="UniProtKB-KW"/>
</dbReference>
<keyword evidence="3" id="KW-0963">Cytoplasm</keyword>
<keyword evidence="7" id="KW-1185">Reference proteome</keyword>
<dbReference type="Gene3D" id="3.90.180.10">
    <property type="entry name" value="Medium-chain alcohol dehydrogenases, catalytic domain"/>
    <property type="match status" value="1"/>
</dbReference>
<accession>A0A822XRK1</accession>
<organism evidence="6 7">
    <name type="scientific">Nelumbo nucifera</name>
    <name type="common">Sacred lotus</name>
    <dbReference type="NCBI Taxonomy" id="4432"/>
    <lineage>
        <taxon>Eukaryota</taxon>
        <taxon>Viridiplantae</taxon>
        <taxon>Streptophyta</taxon>
        <taxon>Embryophyta</taxon>
        <taxon>Tracheophyta</taxon>
        <taxon>Spermatophyta</taxon>
        <taxon>Magnoliopsida</taxon>
        <taxon>Proteales</taxon>
        <taxon>Nelumbonaceae</taxon>
        <taxon>Nelumbo</taxon>
    </lineage>
</organism>
<comment type="caution">
    <text evidence="6">The sequence shown here is derived from an EMBL/GenBank/DDBJ whole genome shotgun (WGS) entry which is preliminary data.</text>
</comment>
<dbReference type="PANTHER" id="PTHR43880">
    <property type="entry name" value="ALCOHOL DEHYDROGENASE"/>
    <property type="match status" value="1"/>
</dbReference>
<reference evidence="6 7" key="1">
    <citation type="journal article" date="2020" name="Mol. Biol. Evol.">
        <title>Distinct Expression and Methylation Patterns for Genes with Different Fates following a Single Whole-Genome Duplication in Flowering Plants.</title>
        <authorList>
            <person name="Shi T."/>
            <person name="Rahmani R.S."/>
            <person name="Gugger P.F."/>
            <person name="Wang M."/>
            <person name="Li H."/>
            <person name="Zhang Y."/>
            <person name="Li Z."/>
            <person name="Wang Q."/>
            <person name="Van de Peer Y."/>
            <person name="Marchal K."/>
            <person name="Chen J."/>
        </authorList>
    </citation>
    <scope>NUCLEOTIDE SEQUENCE [LARGE SCALE GENOMIC DNA]</scope>
    <source>
        <tissue evidence="6">Leaf</tissue>
    </source>
</reference>
<proteinExistence type="predicted"/>
<evidence type="ECO:0000256" key="5">
    <source>
        <dbReference type="ARBA" id="ARBA00022833"/>
    </source>
</evidence>
<dbReference type="AlphaFoldDB" id="A0A822XRK1"/>
<dbReference type="GO" id="GO:0005737">
    <property type="term" value="C:cytoplasm"/>
    <property type="evidence" value="ECO:0007669"/>
    <property type="project" value="UniProtKB-SubCell"/>
</dbReference>
<dbReference type="InterPro" id="IPR011032">
    <property type="entry name" value="GroES-like_sf"/>
</dbReference>
<comment type="subcellular location">
    <subcellularLocation>
        <location evidence="1">Cytoplasm</location>
    </subcellularLocation>
</comment>